<organism evidence="1 2">
    <name type="scientific">Zonotrichia albicollis</name>
    <name type="common">White-throated sparrow</name>
    <name type="synonym">Fringilla albicollis</name>
    <dbReference type="NCBI Taxonomy" id="44394"/>
    <lineage>
        <taxon>Eukaryota</taxon>
        <taxon>Metazoa</taxon>
        <taxon>Chordata</taxon>
        <taxon>Craniata</taxon>
        <taxon>Vertebrata</taxon>
        <taxon>Euteleostomi</taxon>
        <taxon>Archelosauria</taxon>
        <taxon>Archosauria</taxon>
        <taxon>Dinosauria</taxon>
        <taxon>Saurischia</taxon>
        <taxon>Theropoda</taxon>
        <taxon>Coelurosauria</taxon>
        <taxon>Aves</taxon>
        <taxon>Neognathae</taxon>
        <taxon>Neoaves</taxon>
        <taxon>Telluraves</taxon>
        <taxon>Australaves</taxon>
        <taxon>Passeriformes</taxon>
        <taxon>Passerellidae</taxon>
        <taxon>Zonotrichia</taxon>
    </lineage>
</organism>
<proteinExistence type="predicted"/>
<evidence type="ECO:0000313" key="1">
    <source>
        <dbReference type="Ensembl" id="ENSZALP00000021941.1"/>
    </source>
</evidence>
<sequence length="47" mass="5358">MGFKIHKLPSHLTLNSIKCYISAQYSDMFNFKAKLESLFGTTLTCTK</sequence>
<dbReference type="AlphaFoldDB" id="A0A8D2ND14"/>
<protein>
    <submittedName>
        <fullName evidence="1">Uncharacterized protein</fullName>
    </submittedName>
</protein>
<dbReference type="Ensembl" id="ENSZALT00000028587.1">
    <property type="protein sequence ID" value="ENSZALP00000021941.1"/>
    <property type="gene ID" value="ENSZALG00000017117.1"/>
</dbReference>
<name>A0A8D2ND14_ZONAL</name>
<dbReference type="Proteomes" id="UP000694413">
    <property type="component" value="Unassembled WGS sequence"/>
</dbReference>
<reference evidence="1" key="1">
    <citation type="submission" date="2025-08" db="UniProtKB">
        <authorList>
            <consortium name="Ensembl"/>
        </authorList>
    </citation>
    <scope>IDENTIFICATION</scope>
</reference>
<reference evidence="1" key="2">
    <citation type="submission" date="2025-09" db="UniProtKB">
        <authorList>
            <consortium name="Ensembl"/>
        </authorList>
    </citation>
    <scope>IDENTIFICATION</scope>
</reference>
<evidence type="ECO:0000313" key="2">
    <source>
        <dbReference type="Proteomes" id="UP000694413"/>
    </source>
</evidence>
<keyword evidence="2" id="KW-1185">Reference proteome</keyword>
<accession>A0A8D2ND14</accession>